<dbReference type="AlphaFoldDB" id="A0AAV4DKH1"/>
<name>A0AAV4DKH1_9GAST</name>
<reference evidence="2 3" key="1">
    <citation type="journal article" date="2021" name="Elife">
        <title>Chloroplast acquisition without the gene transfer in kleptoplastic sea slugs, Plakobranchus ocellatus.</title>
        <authorList>
            <person name="Maeda T."/>
            <person name="Takahashi S."/>
            <person name="Yoshida T."/>
            <person name="Shimamura S."/>
            <person name="Takaki Y."/>
            <person name="Nagai Y."/>
            <person name="Toyoda A."/>
            <person name="Suzuki Y."/>
            <person name="Arimoto A."/>
            <person name="Ishii H."/>
            <person name="Satoh N."/>
            <person name="Nishiyama T."/>
            <person name="Hasebe M."/>
            <person name="Maruyama T."/>
            <person name="Minagawa J."/>
            <person name="Obokata J."/>
            <person name="Shigenobu S."/>
        </authorList>
    </citation>
    <scope>NUCLEOTIDE SEQUENCE [LARGE SCALE GENOMIC DNA]</scope>
</reference>
<feature type="region of interest" description="Disordered" evidence="1">
    <location>
        <begin position="461"/>
        <end position="502"/>
    </location>
</feature>
<feature type="compositionally biased region" description="Basic and acidic residues" evidence="1">
    <location>
        <begin position="297"/>
        <end position="320"/>
    </location>
</feature>
<feature type="compositionally biased region" description="Basic and acidic residues" evidence="1">
    <location>
        <begin position="71"/>
        <end position="90"/>
    </location>
</feature>
<feature type="compositionally biased region" description="Basic and acidic residues" evidence="1">
    <location>
        <begin position="353"/>
        <end position="362"/>
    </location>
</feature>
<feature type="compositionally biased region" description="Polar residues" evidence="1">
    <location>
        <begin position="329"/>
        <end position="351"/>
    </location>
</feature>
<feature type="compositionally biased region" description="Low complexity" evidence="1">
    <location>
        <begin position="486"/>
        <end position="496"/>
    </location>
</feature>
<feature type="compositionally biased region" description="Polar residues" evidence="1">
    <location>
        <begin position="469"/>
        <end position="485"/>
    </location>
</feature>
<proteinExistence type="predicted"/>
<feature type="region of interest" description="Disordered" evidence="1">
    <location>
        <begin position="295"/>
        <end position="367"/>
    </location>
</feature>
<protein>
    <submittedName>
        <fullName evidence="2">Uncharacterized protein</fullName>
    </submittedName>
</protein>
<sequence length="638" mass="71977">MDPAAYARAHGIQSESNKVTVTRVACGEIMYRRAVDTYRRDMKYKLNNLRKEQKRLRVCMRDYRRKLQSHTHREENRNRDDKQSDHKDNCFSESGNTADNLTVSHNEGFDISKGGRLGLKNNAASAPVDGYNTHKIMNKNESALSQDPASPAYLDFHQSSTQTDTLLINELQRKQGREDVKKNIPKMIANVGRTARKGSGKIGVLSRQVHVSVADSELEADAFSDASDSSDEAERNKDRDDPIDIVSFRNGRFVREITPLTLMKSKGAYFKPTSSEMDYHTKDIYENNYSDITRTTIADKPENDSHEDTTCSKEEDRDTANKLALPPSCTHSLRSLPVGTNQNISRTSPKTGNKVDTDDLKNVRKKKEKPAVSFNDIIKLQVSNNTKMLFALVDRLAKNNGIPLTPEQRKATEHLTRNDPREYAIMMRRAQAAKQGKGTSTLTPHGSVYYTIKYGYFSDKDEDKHRPKLSSTTSLEKSATITTDPASASLNSNNASEIMGSPNATSVLSLNQGDTTQPTPTLLLEKTNNELQLAVSSTDDSSQTFSFISDRKVKQREKRKSSLLEASKFISAARGKKNMTNSEILEQVRREKDLFNRPRRDSTKPEHVEVSHKHREAWHSAFRRIKIIHTLADLTHII</sequence>
<accession>A0AAV4DKH1</accession>
<evidence type="ECO:0000256" key="1">
    <source>
        <dbReference type="SAM" id="MobiDB-lite"/>
    </source>
</evidence>
<evidence type="ECO:0000313" key="3">
    <source>
        <dbReference type="Proteomes" id="UP000735302"/>
    </source>
</evidence>
<feature type="compositionally biased region" description="Polar residues" evidence="1">
    <location>
        <begin position="91"/>
        <end position="103"/>
    </location>
</feature>
<dbReference type="Proteomes" id="UP000735302">
    <property type="component" value="Unassembled WGS sequence"/>
</dbReference>
<dbReference type="EMBL" id="BLXT01007982">
    <property type="protein sequence ID" value="GFO44777.1"/>
    <property type="molecule type" value="Genomic_DNA"/>
</dbReference>
<evidence type="ECO:0000313" key="2">
    <source>
        <dbReference type="EMBL" id="GFO44777.1"/>
    </source>
</evidence>
<comment type="caution">
    <text evidence="2">The sequence shown here is derived from an EMBL/GenBank/DDBJ whole genome shotgun (WGS) entry which is preliminary data.</text>
</comment>
<organism evidence="2 3">
    <name type="scientific">Plakobranchus ocellatus</name>
    <dbReference type="NCBI Taxonomy" id="259542"/>
    <lineage>
        <taxon>Eukaryota</taxon>
        <taxon>Metazoa</taxon>
        <taxon>Spiralia</taxon>
        <taxon>Lophotrochozoa</taxon>
        <taxon>Mollusca</taxon>
        <taxon>Gastropoda</taxon>
        <taxon>Heterobranchia</taxon>
        <taxon>Euthyneura</taxon>
        <taxon>Panpulmonata</taxon>
        <taxon>Sacoglossa</taxon>
        <taxon>Placobranchoidea</taxon>
        <taxon>Plakobranchidae</taxon>
        <taxon>Plakobranchus</taxon>
    </lineage>
</organism>
<keyword evidence="3" id="KW-1185">Reference proteome</keyword>
<gene>
    <name evidence="2" type="ORF">PoB_007128200</name>
</gene>
<feature type="region of interest" description="Disordered" evidence="1">
    <location>
        <begin position="67"/>
        <end position="103"/>
    </location>
</feature>